<dbReference type="Gene3D" id="3.30.450.20">
    <property type="entry name" value="PAS domain"/>
    <property type="match status" value="1"/>
</dbReference>
<keyword evidence="9" id="KW-0175">Coiled coil</keyword>
<comment type="subcellular location">
    <subcellularLocation>
        <location evidence="1">Cell membrane</location>
        <topology evidence="1">Multi-pass membrane protein</topology>
    </subcellularLocation>
</comment>
<keyword evidence="3" id="KW-0145">Chemotaxis</keyword>
<sequence>MSLRQKLLIGGFSFIAVPLVVLALFVYFKAKAESTRVGRDNIMNTTRLTALAVKEVMDGQLNLVKSLSLNPVAVKTAQGDSEALTEASALLEKANAKLGNIYEVLFITDSSGNIVADSAGGSYRNINISDRDYRKEAMRGEPVIGDMVVSKKSGEPIFPIAVPLTDDGGKVVGVLAGALKPDPLINLITRFKASETSYTFMLDQTGTVIAHPDKSLILKMNFKQTAGLEELASIMTSGREAFVEYSYGGAKKVGAVAPVGINGWSIGTAEDISTFMKTAISIRNSTALAALIFLILGGIVIYFFAASITKPVFRISEGLMAAADQINAAAEEVAASTQELAEGASSQAASLEESSSALEELSSMTRQNAENADQAASLMKHTVQAVETAHNAMNRISTAMDEIDKASNETQKIIKTIDEIAFQTNLLALNAAVEAARAGEAGAGFAVVADEVRSLALRSAEAAKNTAKLIEQTVNRVREGVDVVGKASEAFAEVKNATSKVEELIGEVSAASREQAEGINQLNTAVSDLDKVVQQNAARAEESAATSEELNAQAAQMRDYVAQLLVVIGAGDSVEKLQKEQEKKLAAAMTRVKKTAAPAARASTPAKKAALKRAETEDKEVNPQAVIPMDEDF</sequence>
<dbReference type="PANTHER" id="PTHR43531">
    <property type="entry name" value="PROTEIN ICFG"/>
    <property type="match status" value="1"/>
</dbReference>
<organism evidence="13 14">
    <name type="scientific">Thermodesulforhabdus norvegica</name>
    <dbReference type="NCBI Taxonomy" id="39841"/>
    <lineage>
        <taxon>Bacteria</taxon>
        <taxon>Pseudomonadati</taxon>
        <taxon>Thermodesulfobacteriota</taxon>
        <taxon>Syntrophobacteria</taxon>
        <taxon>Syntrophobacterales</taxon>
        <taxon>Thermodesulforhabdaceae</taxon>
        <taxon>Thermodesulforhabdus</taxon>
    </lineage>
</organism>
<dbReference type="Gene3D" id="1.10.287.950">
    <property type="entry name" value="Methyl-accepting chemotaxis protein"/>
    <property type="match status" value="1"/>
</dbReference>
<dbReference type="AlphaFoldDB" id="A0A1I4QI76"/>
<dbReference type="STRING" id="39841.SAMN05660836_00051"/>
<evidence type="ECO:0000256" key="6">
    <source>
        <dbReference type="ARBA" id="ARBA00023136"/>
    </source>
</evidence>
<feature type="compositionally biased region" description="Basic and acidic residues" evidence="10">
    <location>
        <begin position="612"/>
        <end position="621"/>
    </location>
</feature>
<feature type="domain" description="Methyl-accepting transducer" evidence="12">
    <location>
        <begin position="322"/>
        <end position="551"/>
    </location>
</feature>
<dbReference type="SMART" id="SM00283">
    <property type="entry name" value="MA"/>
    <property type="match status" value="1"/>
</dbReference>
<protein>
    <submittedName>
        <fullName evidence="13">Methyl-accepting chemotaxis protein</fullName>
    </submittedName>
</protein>
<dbReference type="InterPro" id="IPR033479">
    <property type="entry name" value="dCache_1"/>
</dbReference>
<evidence type="ECO:0000256" key="5">
    <source>
        <dbReference type="ARBA" id="ARBA00022989"/>
    </source>
</evidence>
<dbReference type="InterPro" id="IPR051310">
    <property type="entry name" value="MCP_chemotaxis"/>
</dbReference>
<feature type="region of interest" description="Disordered" evidence="10">
    <location>
        <begin position="594"/>
        <end position="633"/>
    </location>
</feature>
<keyword evidence="6 11" id="KW-0472">Membrane</keyword>
<dbReference type="InterPro" id="IPR004089">
    <property type="entry name" value="MCPsignal_dom"/>
</dbReference>
<feature type="transmembrane region" description="Helical" evidence="11">
    <location>
        <begin position="7"/>
        <end position="28"/>
    </location>
</feature>
<dbReference type="CDD" id="cd12912">
    <property type="entry name" value="PDC2_MCP_like"/>
    <property type="match status" value="1"/>
</dbReference>
<dbReference type="EMBL" id="FOUU01000001">
    <property type="protein sequence ID" value="SFM39724.1"/>
    <property type="molecule type" value="Genomic_DNA"/>
</dbReference>
<dbReference type="GO" id="GO:0007165">
    <property type="term" value="P:signal transduction"/>
    <property type="evidence" value="ECO:0007669"/>
    <property type="project" value="UniProtKB-KW"/>
</dbReference>
<evidence type="ECO:0000256" key="2">
    <source>
        <dbReference type="ARBA" id="ARBA00022475"/>
    </source>
</evidence>
<evidence type="ECO:0000313" key="14">
    <source>
        <dbReference type="Proteomes" id="UP000199611"/>
    </source>
</evidence>
<evidence type="ECO:0000256" key="9">
    <source>
        <dbReference type="SAM" id="Coils"/>
    </source>
</evidence>
<dbReference type="Pfam" id="PF02743">
    <property type="entry name" value="dCache_1"/>
    <property type="match status" value="1"/>
</dbReference>
<dbReference type="PANTHER" id="PTHR43531:SF11">
    <property type="entry name" value="METHYL-ACCEPTING CHEMOTAXIS PROTEIN 3"/>
    <property type="match status" value="1"/>
</dbReference>
<keyword evidence="4 11" id="KW-0812">Transmembrane</keyword>
<dbReference type="GO" id="GO:0006935">
    <property type="term" value="P:chemotaxis"/>
    <property type="evidence" value="ECO:0007669"/>
    <property type="project" value="UniProtKB-KW"/>
</dbReference>
<accession>A0A1I4QI76</accession>
<evidence type="ECO:0000256" key="1">
    <source>
        <dbReference type="ARBA" id="ARBA00004651"/>
    </source>
</evidence>
<evidence type="ECO:0000313" key="13">
    <source>
        <dbReference type="EMBL" id="SFM39724.1"/>
    </source>
</evidence>
<evidence type="ECO:0000256" key="4">
    <source>
        <dbReference type="ARBA" id="ARBA00022692"/>
    </source>
</evidence>
<keyword evidence="5 11" id="KW-1133">Transmembrane helix</keyword>
<keyword evidence="14" id="KW-1185">Reference proteome</keyword>
<dbReference type="OrthoDB" id="9765170at2"/>
<dbReference type="SUPFAM" id="SSF103190">
    <property type="entry name" value="Sensory domain-like"/>
    <property type="match status" value="1"/>
</dbReference>
<feature type="compositionally biased region" description="Low complexity" evidence="10">
    <location>
        <begin position="595"/>
        <end position="608"/>
    </location>
</feature>
<reference evidence="13 14" key="1">
    <citation type="submission" date="2016-10" db="EMBL/GenBank/DDBJ databases">
        <authorList>
            <person name="de Groot N.N."/>
        </authorList>
    </citation>
    <scope>NUCLEOTIDE SEQUENCE [LARGE SCALE GENOMIC DNA]</scope>
    <source>
        <strain evidence="13 14">DSM 9990</strain>
    </source>
</reference>
<dbReference type="Pfam" id="PF00015">
    <property type="entry name" value="MCPsignal"/>
    <property type="match status" value="1"/>
</dbReference>
<comment type="similarity">
    <text evidence="7">Belongs to the methyl-accepting chemotaxis (MCP) protein family.</text>
</comment>
<evidence type="ECO:0000256" key="10">
    <source>
        <dbReference type="SAM" id="MobiDB-lite"/>
    </source>
</evidence>
<dbReference type="InterPro" id="IPR029151">
    <property type="entry name" value="Sensor-like_sf"/>
</dbReference>
<evidence type="ECO:0000256" key="7">
    <source>
        <dbReference type="ARBA" id="ARBA00029447"/>
    </source>
</evidence>
<feature type="transmembrane region" description="Helical" evidence="11">
    <location>
        <begin position="286"/>
        <end position="305"/>
    </location>
</feature>
<evidence type="ECO:0000256" key="11">
    <source>
        <dbReference type="SAM" id="Phobius"/>
    </source>
</evidence>
<evidence type="ECO:0000259" key="12">
    <source>
        <dbReference type="PROSITE" id="PS50111"/>
    </source>
</evidence>
<evidence type="ECO:0000256" key="8">
    <source>
        <dbReference type="PROSITE-ProRule" id="PRU00284"/>
    </source>
</evidence>
<feature type="coiled-coil region" evidence="9">
    <location>
        <begin position="487"/>
        <end position="514"/>
    </location>
</feature>
<dbReference type="GO" id="GO:0005886">
    <property type="term" value="C:plasma membrane"/>
    <property type="evidence" value="ECO:0007669"/>
    <property type="project" value="UniProtKB-SubCell"/>
</dbReference>
<proteinExistence type="inferred from homology"/>
<dbReference type="RefSeq" id="WP_093392508.1">
    <property type="nucleotide sequence ID" value="NZ_FOUU01000001.1"/>
</dbReference>
<keyword evidence="8" id="KW-0807">Transducer</keyword>
<dbReference type="Proteomes" id="UP000199611">
    <property type="component" value="Unassembled WGS sequence"/>
</dbReference>
<dbReference type="PROSITE" id="PS50111">
    <property type="entry name" value="CHEMOTAXIS_TRANSDUC_2"/>
    <property type="match status" value="1"/>
</dbReference>
<dbReference type="SUPFAM" id="SSF58104">
    <property type="entry name" value="Methyl-accepting chemotaxis protein (MCP) signaling domain"/>
    <property type="match status" value="1"/>
</dbReference>
<name>A0A1I4QI76_9BACT</name>
<evidence type="ECO:0000256" key="3">
    <source>
        <dbReference type="ARBA" id="ARBA00022500"/>
    </source>
</evidence>
<keyword evidence="2" id="KW-1003">Cell membrane</keyword>
<dbReference type="GO" id="GO:0004888">
    <property type="term" value="F:transmembrane signaling receptor activity"/>
    <property type="evidence" value="ECO:0007669"/>
    <property type="project" value="TreeGrafter"/>
</dbReference>
<gene>
    <name evidence="13" type="ORF">SAMN05660836_00051</name>
</gene>
<dbReference type="CDD" id="cd12914">
    <property type="entry name" value="PDC1_DGC_like"/>
    <property type="match status" value="1"/>
</dbReference>